<evidence type="ECO:0000256" key="2">
    <source>
        <dbReference type="ARBA" id="ARBA00007935"/>
    </source>
</evidence>
<dbReference type="CDD" id="cd06550">
    <property type="entry name" value="TM_ABC_iron-siderophores_like"/>
    <property type="match status" value="1"/>
</dbReference>
<dbReference type="SUPFAM" id="SSF81345">
    <property type="entry name" value="ABC transporter involved in vitamin B12 uptake, BtuC"/>
    <property type="match status" value="1"/>
</dbReference>
<accession>A0A9W6HRH7</accession>
<comment type="subcellular location">
    <subcellularLocation>
        <location evidence="1">Cell membrane</location>
        <topology evidence="1">Multi-pass membrane protein</topology>
    </subcellularLocation>
</comment>
<feature type="transmembrane region" description="Helical" evidence="8">
    <location>
        <begin position="122"/>
        <end position="140"/>
    </location>
</feature>
<dbReference type="Proteomes" id="UP001142325">
    <property type="component" value="Unassembled WGS sequence"/>
</dbReference>
<keyword evidence="7 8" id="KW-0472">Membrane</keyword>
<evidence type="ECO:0000313" key="9">
    <source>
        <dbReference type="EMBL" id="GLK01082.1"/>
    </source>
</evidence>
<dbReference type="AlphaFoldDB" id="A0A9W6HRH7"/>
<protein>
    <submittedName>
        <fullName evidence="9">ABC transporter permease</fullName>
    </submittedName>
</protein>
<dbReference type="EMBL" id="BSET01000001">
    <property type="protein sequence ID" value="GLK01082.1"/>
    <property type="molecule type" value="Genomic_DNA"/>
</dbReference>
<dbReference type="PANTHER" id="PTHR30472">
    <property type="entry name" value="FERRIC ENTEROBACTIN TRANSPORT SYSTEM PERMEASE PROTEIN"/>
    <property type="match status" value="1"/>
</dbReference>
<evidence type="ECO:0000256" key="6">
    <source>
        <dbReference type="ARBA" id="ARBA00022989"/>
    </source>
</evidence>
<evidence type="ECO:0000313" key="10">
    <source>
        <dbReference type="Proteomes" id="UP001142325"/>
    </source>
</evidence>
<feature type="transmembrane region" description="Helical" evidence="8">
    <location>
        <begin position="333"/>
        <end position="350"/>
    </location>
</feature>
<proteinExistence type="inferred from homology"/>
<feature type="transmembrane region" description="Helical" evidence="8">
    <location>
        <begin position="89"/>
        <end position="110"/>
    </location>
</feature>
<reference evidence="9" key="1">
    <citation type="journal article" date="2014" name="Int. J. Syst. Evol. Microbiol.">
        <title>Complete genome sequence of Corynebacterium casei LMG S-19264T (=DSM 44701T), isolated from a smear-ripened cheese.</title>
        <authorList>
            <consortium name="US DOE Joint Genome Institute (JGI-PGF)"/>
            <person name="Walter F."/>
            <person name="Albersmeier A."/>
            <person name="Kalinowski J."/>
            <person name="Ruckert C."/>
        </authorList>
    </citation>
    <scope>NUCLEOTIDE SEQUENCE</scope>
    <source>
        <strain evidence="9">VKM Ac-1958</strain>
    </source>
</reference>
<dbReference type="GO" id="GO:0005886">
    <property type="term" value="C:plasma membrane"/>
    <property type="evidence" value="ECO:0007669"/>
    <property type="project" value="UniProtKB-SubCell"/>
</dbReference>
<dbReference type="InterPro" id="IPR037294">
    <property type="entry name" value="ABC_BtuC-like"/>
</dbReference>
<feature type="transmembrane region" description="Helical" evidence="8">
    <location>
        <begin position="38"/>
        <end position="68"/>
    </location>
</feature>
<evidence type="ECO:0000256" key="5">
    <source>
        <dbReference type="ARBA" id="ARBA00022692"/>
    </source>
</evidence>
<gene>
    <name evidence="9" type="ORF">GCM10017596_07970</name>
</gene>
<reference evidence="9" key="2">
    <citation type="submission" date="2023-01" db="EMBL/GenBank/DDBJ databases">
        <authorList>
            <person name="Sun Q."/>
            <person name="Evtushenko L."/>
        </authorList>
    </citation>
    <scope>NUCLEOTIDE SEQUENCE</scope>
    <source>
        <strain evidence="9">VKM Ac-1958</strain>
    </source>
</reference>
<evidence type="ECO:0000256" key="8">
    <source>
        <dbReference type="SAM" id="Phobius"/>
    </source>
</evidence>
<keyword evidence="6 8" id="KW-1133">Transmembrane helix</keyword>
<name>A0A9W6HRH7_9MICO</name>
<organism evidence="9 10">
    <name type="scientific">Microbacterium keratanolyticum</name>
    <dbReference type="NCBI Taxonomy" id="67574"/>
    <lineage>
        <taxon>Bacteria</taxon>
        <taxon>Bacillati</taxon>
        <taxon>Actinomycetota</taxon>
        <taxon>Actinomycetes</taxon>
        <taxon>Micrococcales</taxon>
        <taxon>Microbacteriaceae</taxon>
        <taxon>Microbacterium</taxon>
    </lineage>
</organism>
<evidence type="ECO:0000256" key="4">
    <source>
        <dbReference type="ARBA" id="ARBA00022475"/>
    </source>
</evidence>
<dbReference type="Pfam" id="PF01032">
    <property type="entry name" value="FecCD"/>
    <property type="match status" value="1"/>
</dbReference>
<dbReference type="Gene3D" id="1.10.3470.10">
    <property type="entry name" value="ABC transporter involved in vitamin B12 uptake, BtuC"/>
    <property type="match status" value="1"/>
</dbReference>
<evidence type="ECO:0000256" key="7">
    <source>
        <dbReference type="ARBA" id="ARBA00023136"/>
    </source>
</evidence>
<feature type="transmembrane region" description="Helical" evidence="8">
    <location>
        <begin position="265"/>
        <end position="292"/>
    </location>
</feature>
<comment type="caution">
    <text evidence="9">The sequence shown here is derived from an EMBL/GenBank/DDBJ whole genome shotgun (WGS) entry which is preliminary data.</text>
</comment>
<keyword evidence="4" id="KW-1003">Cell membrane</keyword>
<evidence type="ECO:0000256" key="1">
    <source>
        <dbReference type="ARBA" id="ARBA00004651"/>
    </source>
</evidence>
<feature type="transmembrane region" description="Helical" evidence="8">
    <location>
        <begin position="304"/>
        <end position="327"/>
    </location>
</feature>
<keyword evidence="5 8" id="KW-0812">Transmembrane</keyword>
<keyword evidence="10" id="KW-1185">Reference proteome</keyword>
<keyword evidence="3" id="KW-0813">Transport</keyword>
<feature type="transmembrane region" description="Helical" evidence="8">
    <location>
        <begin position="173"/>
        <end position="195"/>
    </location>
</feature>
<dbReference type="GO" id="GO:0033214">
    <property type="term" value="P:siderophore-iron import into cell"/>
    <property type="evidence" value="ECO:0007669"/>
    <property type="project" value="TreeGrafter"/>
</dbReference>
<comment type="similarity">
    <text evidence="2">Belongs to the binding-protein-dependent transport system permease family. FecCD subfamily.</text>
</comment>
<dbReference type="PANTHER" id="PTHR30472:SF24">
    <property type="entry name" value="FERRIC ENTEROBACTIN TRANSPORT SYSTEM PERMEASE PROTEIN FEPG"/>
    <property type="match status" value="1"/>
</dbReference>
<evidence type="ECO:0000256" key="3">
    <source>
        <dbReference type="ARBA" id="ARBA00022448"/>
    </source>
</evidence>
<dbReference type="RefSeq" id="WP_204938741.1">
    <property type="nucleotide sequence ID" value="NZ_BAAAUM010000001.1"/>
</dbReference>
<dbReference type="GO" id="GO:0022857">
    <property type="term" value="F:transmembrane transporter activity"/>
    <property type="evidence" value="ECO:0007669"/>
    <property type="project" value="InterPro"/>
</dbReference>
<sequence length="357" mass="37154">MTTTERPIVAPRHVLGDEQRVLRTRRGWSLRYHRRTAIVVGVLALALALLLVAALMLGDYVVSPAALIDTLRGQAPDRRTEFFVLGRRLPRALVAMTVGACLAVAGAIFQGLTRNPLASPDVVGVSSGAAVGAVLVMLVLEGSVDQAAIGAAVGAIVVAAVIVLLTWRSGLHGVQLILTGIALSVIAMAIVDYVLSQVFVASATTAQTWLVGSLQGRSWSDLIPALIALALITPLLIWKSADARVMALGDGIAIGLGVRTTRARWLLLVAATLLVAVAVATAGPISFVALVAPHIARSLTKTPSFAASALVGAMLLLVSDLIALYAFPAPLPAGAVTITAGGAFFLWLLWREGRTRA</sequence>
<dbReference type="InterPro" id="IPR000522">
    <property type="entry name" value="ABC_transptr_permease_BtuC"/>
</dbReference>
<feature type="transmembrane region" description="Helical" evidence="8">
    <location>
        <begin position="147"/>
        <end position="167"/>
    </location>
</feature>